<dbReference type="CDD" id="cd02947">
    <property type="entry name" value="TRX_family"/>
    <property type="match status" value="1"/>
</dbReference>
<dbReference type="Gene3D" id="3.40.30.10">
    <property type="entry name" value="Glutaredoxin"/>
    <property type="match status" value="1"/>
</dbReference>
<accession>A0ABX6GUY3</accession>
<keyword evidence="3" id="KW-1185">Reference proteome</keyword>
<dbReference type="InterPro" id="IPR036249">
    <property type="entry name" value="Thioredoxin-like_sf"/>
</dbReference>
<dbReference type="SUPFAM" id="SSF52833">
    <property type="entry name" value="Thioredoxin-like"/>
    <property type="match status" value="1"/>
</dbReference>
<organism evidence="2 3">
    <name type="scientific">Rathayibacter festucae</name>
    <dbReference type="NCBI Taxonomy" id="110937"/>
    <lineage>
        <taxon>Bacteria</taxon>
        <taxon>Bacillati</taxon>
        <taxon>Actinomycetota</taxon>
        <taxon>Actinomycetes</taxon>
        <taxon>Micrococcales</taxon>
        <taxon>Microbacteriaceae</taxon>
        <taxon>Rathayibacter</taxon>
    </lineage>
</organism>
<reference evidence="3" key="1">
    <citation type="submission" date="2019-12" db="EMBL/GenBank/DDBJ databases">
        <title>Complete and draft genome sequences of new strains and members of some known species of the genus Rathayibacter isolated from plants.</title>
        <authorList>
            <person name="Tarlachkov S.V."/>
            <person name="Starodumova I.P."/>
            <person name="Dorofeeva L.V."/>
            <person name="Prisyazhnaya N.V."/>
            <person name="Leyn S."/>
            <person name="Zlamal J."/>
            <person name="Elan M."/>
            <person name="Osterman A.L."/>
            <person name="Nadler S."/>
            <person name="Subbotin S.A."/>
            <person name="Evtushenko L.I."/>
        </authorList>
    </citation>
    <scope>NUCLEOTIDE SEQUENCE [LARGE SCALE GENOMIC DNA]</scope>
    <source>
        <strain evidence="3">VKM Ac-2802</strain>
    </source>
</reference>
<dbReference type="EMBL" id="CP047180">
    <property type="protein sequence ID" value="QHC61250.1"/>
    <property type="molecule type" value="Genomic_DNA"/>
</dbReference>
<sequence>MSLPSRSSPGNRAVPPGVVVHVIVELYTSAFCGACNAARSVLERAAELVPAAEIREFDVAFAPEAAEAADIRSTPTVVVRDADGRAVFRAEGAPSLPQALSALALAVG</sequence>
<evidence type="ECO:0000259" key="1">
    <source>
        <dbReference type="Pfam" id="PF00085"/>
    </source>
</evidence>
<proteinExistence type="predicted"/>
<protein>
    <submittedName>
        <fullName evidence="2">Thioredoxin</fullName>
    </submittedName>
</protein>
<dbReference type="Pfam" id="PF00085">
    <property type="entry name" value="Thioredoxin"/>
    <property type="match status" value="1"/>
</dbReference>
<name>A0ABX6GUY3_9MICO</name>
<dbReference type="Proteomes" id="UP000464597">
    <property type="component" value="Chromosome"/>
</dbReference>
<evidence type="ECO:0000313" key="2">
    <source>
        <dbReference type="EMBL" id="QHC61250.1"/>
    </source>
</evidence>
<feature type="domain" description="Thioredoxin" evidence="1">
    <location>
        <begin position="21"/>
        <end position="93"/>
    </location>
</feature>
<gene>
    <name evidence="2" type="ORF">GSU69_00065</name>
</gene>
<dbReference type="InterPro" id="IPR013766">
    <property type="entry name" value="Thioredoxin_domain"/>
</dbReference>
<evidence type="ECO:0000313" key="3">
    <source>
        <dbReference type="Proteomes" id="UP000464597"/>
    </source>
</evidence>